<sequence length="147" mass="16133">MSGLGYGSRTGRHAAGNVYGTALAASDSITTVSGTRSTAAFGSFTCGLEAALALVGGSDTIYNAACSVSGSAFTGPGAAPCLWLCYWLCSCFLPWCLNHYRGWICYSCFRCRSLCLCEWINWLCSDNWIKLRINRISCFFRTNWIYY</sequence>
<gene>
    <name evidence="1" type="ORF">ABT39_MTgene5947</name>
</gene>
<accession>A0A101LYR1</accession>
<dbReference type="AlphaFoldDB" id="A0A101LYR1"/>
<name>A0A101LYR1_PICGL</name>
<proteinExistence type="predicted"/>
<keyword evidence="1" id="KW-0496">Mitochondrion</keyword>
<dbReference type="EMBL" id="LKAM01000007">
    <property type="protein sequence ID" value="KUM47760.1"/>
    <property type="molecule type" value="Genomic_DNA"/>
</dbReference>
<comment type="caution">
    <text evidence="1">The sequence shown here is derived from an EMBL/GenBank/DDBJ whole genome shotgun (WGS) entry which is preliminary data.</text>
</comment>
<geneLocation type="mitochondrion" evidence="1"/>
<evidence type="ECO:0000313" key="1">
    <source>
        <dbReference type="EMBL" id="KUM47760.1"/>
    </source>
</evidence>
<protein>
    <submittedName>
        <fullName evidence="1">Uncharacterized protein</fullName>
    </submittedName>
</protein>
<reference evidence="1" key="1">
    <citation type="journal article" date="2015" name="Genome Biol. Evol.">
        <title>Organellar Genomes of White Spruce (Picea glauca): Assembly and Annotation.</title>
        <authorList>
            <person name="Jackman S.D."/>
            <person name="Warren R.L."/>
            <person name="Gibb E.A."/>
            <person name="Vandervalk B.P."/>
            <person name="Mohamadi H."/>
            <person name="Chu J."/>
            <person name="Raymond A."/>
            <person name="Pleasance S."/>
            <person name="Coope R."/>
            <person name="Wildung M.R."/>
            <person name="Ritland C.E."/>
            <person name="Bousquet J."/>
            <person name="Jones S.J."/>
            <person name="Bohlmann J."/>
            <person name="Birol I."/>
        </authorList>
    </citation>
    <scope>NUCLEOTIDE SEQUENCE [LARGE SCALE GENOMIC DNA]</scope>
    <source>
        <tissue evidence="1">Flushing bud</tissue>
    </source>
</reference>
<organism evidence="1">
    <name type="scientific">Picea glauca</name>
    <name type="common">White spruce</name>
    <name type="synonym">Pinus glauca</name>
    <dbReference type="NCBI Taxonomy" id="3330"/>
    <lineage>
        <taxon>Eukaryota</taxon>
        <taxon>Viridiplantae</taxon>
        <taxon>Streptophyta</taxon>
        <taxon>Embryophyta</taxon>
        <taxon>Tracheophyta</taxon>
        <taxon>Spermatophyta</taxon>
        <taxon>Pinopsida</taxon>
        <taxon>Pinidae</taxon>
        <taxon>Conifers I</taxon>
        <taxon>Pinales</taxon>
        <taxon>Pinaceae</taxon>
        <taxon>Picea</taxon>
    </lineage>
</organism>